<organism evidence="4 5">
    <name type="scientific">Lysobacter soyae</name>
    <dbReference type="NCBI Taxonomy" id="2764185"/>
    <lineage>
        <taxon>Bacteria</taxon>
        <taxon>Pseudomonadati</taxon>
        <taxon>Pseudomonadota</taxon>
        <taxon>Gammaproteobacteria</taxon>
        <taxon>Lysobacterales</taxon>
        <taxon>Lysobacteraceae</taxon>
        <taxon>Lysobacter</taxon>
    </lineage>
</organism>
<keyword evidence="2" id="KW-1133">Transmembrane helix</keyword>
<dbReference type="InterPro" id="IPR011856">
    <property type="entry name" value="tRNA_endonuc-like_dom_sf"/>
</dbReference>
<dbReference type="RefSeq" id="WP_220379032.1">
    <property type="nucleotide sequence ID" value="NZ_CP080544.1"/>
</dbReference>
<dbReference type="Proteomes" id="UP000824755">
    <property type="component" value="Chromosome"/>
</dbReference>
<reference evidence="4 5" key="1">
    <citation type="submission" date="2021-08" db="EMBL/GenBank/DDBJ databases">
        <title>Lysobacter sp. strain CJ11 Genome sequencing and assembly.</title>
        <authorList>
            <person name="Kim I."/>
        </authorList>
    </citation>
    <scope>NUCLEOTIDE SEQUENCE [LARGE SCALE GENOMIC DNA]</scope>
    <source>
        <strain evidence="4 5">CJ11</strain>
    </source>
</reference>
<keyword evidence="2" id="KW-0472">Membrane</keyword>
<dbReference type="Gene3D" id="3.40.1350.10">
    <property type="match status" value="1"/>
</dbReference>
<dbReference type="InterPro" id="IPR052906">
    <property type="entry name" value="Type_IV_Methyl-Rstrct_Enzyme"/>
</dbReference>
<feature type="region of interest" description="Disordered" evidence="1">
    <location>
        <begin position="209"/>
        <end position="290"/>
    </location>
</feature>
<evidence type="ECO:0000313" key="5">
    <source>
        <dbReference type="Proteomes" id="UP000824755"/>
    </source>
</evidence>
<gene>
    <name evidence="4" type="ORF">H8L67_06390</name>
</gene>
<dbReference type="GO" id="GO:0004519">
    <property type="term" value="F:endonuclease activity"/>
    <property type="evidence" value="ECO:0007669"/>
    <property type="project" value="UniProtKB-KW"/>
</dbReference>
<dbReference type="PANTHER" id="PTHR30015">
    <property type="entry name" value="MRR RESTRICTION SYSTEM PROTEIN"/>
    <property type="match status" value="1"/>
</dbReference>
<evidence type="ECO:0000259" key="3">
    <source>
        <dbReference type="Pfam" id="PF04471"/>
    </source>
</evidence>
<feature type="domain" description="Restriction endonuclease type IV Mrr" evidence="3">
    <location>
        <begin position="18"/>
        <end position="132"/>
    </location>
</feature>
<accession>A0ABX8WKV9</accession>
<dbReference type="EMBL" id="CP080544">
    <property type="protein sequence ID" value="QYR52245.1"/>
    <property type="molecule type" value="Genomic_DNA"/>
</dbReference>
<keyword evidence="4" id="KW-0378">Hydrolase</keyword>
<sequence>MKYGLKRVKNRHQDLLTQIPWDRLESLLAVYYAVHGFKVEHSGTGKSGGRFDGGIDLKLRKDGEYILVQVKHWNAYKVPHNDVNQLMGLRWNEGATGAILITSGEFTHAAIEAAKRHGHVELIDGIKLREMIAPFVEFSDAAPVPAAQPISVPDALFKQAGGREEPIPLSVRMLIAVAGVVILLLVMRSVIGKLTDTFNAMGQQTIERAQESAARAKRNAENKVARSSSNGDFSPTPAPLQARPPATPQYQTWETTPASSVPNPSESAPKPETAADRNAREAFLKSVPEV</sequence>
<keyword evidence="4" id="KW-0255">Endonuclease</keyword>
<protein>
    <submittedName>
        <fullName evidence="4">Restriction endonuclease</fullName>
    </submittedName>
</protein>
<proteinExistence type="predicted"/>
<dbReference type="Pfam" id="PF04471">
    <property type="entry name" value="Mrr_cat"/>
    <property type="match status" value="1"/>
</dbReference>
<feature type="transmembrane region" description="Helical" evidence="2">
    <location>
        <begin position="173"/>
        <end position="191"/>
    </location>
</feature>
<dbReference type="PANTHER" id="PTHR30015:SF7">
    <property type="entry name" value="TYPE IV METHYL-DIRECTED RESTRICTION ENZYME ECOKMRR"/>
    <property type="match status" value="1"/>
</dbReference>
<feature type="compositionally biased region" description="Polar residues" evidence="1">
    <location>
        <begin position="248"/>
        <end position="266"/>
    </location>
</feature>
<keyword evidence="2" id="KW-0812">Transmembrane</keyword>
<evidence type="ECO:0000313" key="4">
    <source>
        <dbReference type="EMBL" id="QYR52245.1"/>
    </source>
</evidence>
<evidence type="ECO:0000256" key="1">
    <source>
        <dbReference type="SAM" id="MobiDB-lite"/>
    </source>
</evidence>
<feature type="compositionally biased region" description="Basic and acidic residues" evidence="1">
    <location>
        <begin position="273"/>
        <end position="283"/>
    </location>
</feature>
<dbReference type="InterPro" id="IPR011335">
    <property type="entry name" value="Restrct_endonuc-II-like"/>
</dbReference>
<name>A0ABX8WKV9_9GAMM</name>
<dbReference type="InterPro" id="IPR007560">
    <property type="entry name" value="Restrct_endonuc_IV_Mrr"/>
</dbReference>
<keyword evidence="5" id="KW-1185">Reference proteome</keyword>
<keyword evidence="4" id="KW-0540">Nuclease</keyword>
<dbReference type="SUPFAM" id="SSF52980">
    <property type="entry name" value="Restriction endonuclease-like"/>
    <property type="match status" value="1"/>
</dbReference>
<evidence type="ECO:0000256" key="2">
    <source>
        <dbReference type="SAM" id="Phobius"/>
    </source>
</evidence>